<gene>
    <name evidence="2" type="ORF">B2J93_7907</name>
</gene>
<dbReference type="InterPro" id="IPR053044">
    <property type="entry name" value="Metallo-hydrolase/TatD-type"/>
</dbReference>
<feature type="compositionally biased region" description="Basic and acidic residues" evidence="1">
    <location>
        <begin position="172"/>
        <end position="181"/>
    </location>
</feature>
<evidence type="ECO:0000313" key="2">
    <source>
        <dbReference type="EMBL" id="OWP05563.1"/>
    </source>
</evidence>
<comment type="caution">
    <text evidence="2">The sequence shown here is derived from an EMBL/GenBank/DDBJ whole genome shotgun (WGS) entry which is preliminary data.</text>
</comment>
<dbReference type="InParanoid" id="A0A218ZDE9"/>
<name>A0A218ZDE9_9HELO</name>
<dbReference type="OrthoDB" id="413993at2759"/>
<reference evidence="2 3" key="1">
    <citation type="submission" date="2017-04" db="EMBL/GenBank/DDBJ databases">
        <title>Draft genome sequence of Marssonina coronaria NL1: causal agent of apple blotch.</title>
        <authorList>
            <person name="Cheng Q."/>
        </authorList>
    </citation>
    <scope>NUCLEOTIDE SEQUENCE [LARGE SCALE GENOMIC DNA]</scope>
    <source>
        <strain evidence="2 3">NL1</strain>
    </source>
</reference>
<dbReference type="FunCoup" id="A0A218ZDE9">
    <property type="interactions" value="41"/>
</dbReference>
<dbReference type="PANTHER" id="PTHR47345:SF1">
    <property type="entry name" value="CUT9-INTERACTING PROTEIN SCN1"/>
    <property type="match status" value="1"/>
</dbReference>
<dbReference type="InterPro" id="IPR032466">
    <property type="entry name" value="Metal_Hydrolase"/>
</dbReference>
<dbReference type="GO" id="GO:0016788">
    <property type="term" value="F:hydrolase activity, acting on ester bonds"/>
    <property type="evidence" value="ECO:0007669"/>
    <property type="project" value="InterPro"/>
</dbReference>
<dbReference type="InterPro" id="IPR001130">
    <property type="entry name" value="TatD-like"/>
</dbReference>
<protein>
    <submittedName>
        <fullName evidence="2">Uncharacterized protein</fullName>
    </submittedName>
</protein>
<dbReference type="AlphaFoldDB" id="A0A218ZDE9"/>
<dbReference type="EMBL" id="MZNU01000068">
    <property type="protein sequence ID" value="OWP05563.1"/>
    <property type="molecule type" value="Genomic_DNA"/>
</dbReference>
<proteinExistence type="predicted"/>
<dbReference type="PANTHER" id="PTHR47345">
    <property type="entry name" value="CUT9-INTERACTING PROTEIN SCN1"/>
    <property type="match status" value="1"/>
</dbReference>
<dbReference type="SUPFAM" id="SSF51556">
    <property type="entry name" value="Metallo-dependent hydrolases"/>
    <property type="match status" value="1"/>
</dbReference>
<dbReference type="Gene3D" id="3.20.20.140">
    <property type="entry name" value="Metal-dependent hydrolases"/>
    <property type="match status" value="1"/>
</dbReference>
<dbReference type="Pfam" id="PF01026">
    <property type="entry name" value="TatD_DNase"/>
    <property type="match status" value="1"/>
</dbReference>
<accession>A0A218ZDE9</accession>
<dbReference type="Proteomes" id="UP000242519">
    <property type="component" value="Unassembled WGS sequence"/>
</dbReference>
<feature type="region of interest" description="Disordered" evidence="1">
    <location>
        <begin position="168"/>
        <end position="190"/>
    </location>
</feature>
<evidence type="ECO:0000256" key="1">
    <source>
        <dbReference type="SAM" id="MobiDB-lite"/>
    </source>
</evidence>
<sequence>MAPTSTEDAFPWHLGVFDAHCHPTDAMEKIPLIPGMKARALTVMGTRGEDQQLVAQIADEYGMQSRPDIEKPKETDCLIACFGWHPWFSHQMFDDTGDGVLETGLGDFKVRHYQAVLTPKPEDAAFLESLPEPRSLKEFLHETEAYLDRYPTALVGEIGLDKSFRLPGPWTEESKESRDESMTPGSREGRMLTPHRVQMSHQKAILKAQLALAGKTHRGVSVHGVQAHGLVFDMLQKSWAGHEKEVLSKKERKCIKNIPPPPPDDEESVQDNEAKPNPFPPKICLHSYSGPPEALKQYLHPSIPADIFFSFSAAINMAPAVSARTDEVIKAVPDDRILVESDLHIAGDEMDARLEQMCRHICEVKEWNLGDGVNRLGKNWLRFVFP</sequence>
<evidence type="ECO:0000313" key="3">
    <source>
        <dbReference type="Proteomes" id="UP000242519"/>
    </source>
</evidence>
<organism evidence="2 3">
    <name type="scientific">Diplocarpon coronariae</name>
    <dbReference type="NCBI Taxonomy" id="2795749"/>
    <lineage>
        <taxon>Eukaryota</taxon>
        <taxon>Fungi</taxon>
        <taxon>Dikarya</taxon>
        <taxon>Ascomycota</taxon>
        <taxon>Pezizomycotina</taxon>
        <taxon>Leotiomycetes</taxon>
        <taxon>Helotiales</taxon>
        <taxon>Drepanopezizaceae</taxon>
        <taxon>Diplocarpon</taxon>
    </lineage>
</organism>
<keyword evidence="3" id="KW-1185">Reference proteome</keyword>
<feature type="region of interest" description="Disordered" evidence="1">
    <location>
        <begin position="250"/>
        <end position="276"/>
    </location>
</feature>